<dbReference type="Proteomes" id="UP000046067">
    <property type="component" value="Unassembled WGS sequence"/>
</dbReference>
<dbReference type="AlphaFoldDB" id="A0A655VM51"/>
<sequence>MVNRYISIAIASMLVVFGSYVVNFYYKLGYGLSDDVAVWAQLGDYAGGLLNPILSFISLVLLIKSLTLQNEANLDLRKELKINEKTEKLRSFETHFFNMLNSQKVSFDSFKLKFEVDNNFIEKVGVEAVIAIEEHISELLDSSDNYEESISAYLEELDETDKIYSATRIFYIIVKMVNDKLTDEDGFSAQDRKSHLLTLINFTEFSLLRLIMISLQFMDCHPTKYLKSNAEFNAALDEVGIEYDLYKPEK</sequence>
<evidence type="ECO:0008006" key="4">
    <source>
        <dbReference type="Google" id="ProtNLM"/>
    </source>
</evidence>
<keyword evidence="1" id="KW-0812">Transmembrane</keyword>
<name>A0A655VM51_VIBCL</name>
<feature type="transmembrane region" description="Helical" evidence="1">
    <location>
        <begin position="45"/>
        <end position="63"/>
    </location>
</feature>
<protein>
    <recommendedName>
        <fullName evidence="4">Phage abortive infection protein</fullName>
    </recommendedName>
</protein>
<accession>A0A655VM51</accession>
<feature type="transmembrane region" description="Helical" evidence="1">
    <location>
        <begin position="5"/>
        <end position="25"/>
    </location>
</feature>
<dbReference type="RefSeq" id="WP_053034369.1">
    <property type="nucleotide sequence ID" value="NZ_CWSO01000007.1"/>
</dbReference>
<organism evidence="2 3">
    <name type="scientific">Vibrio cholerae</name>
    <dbReference type="NCBI Taxonomy" id="666"/>
    <lineage>
        <taxon>Bacteria</taxon>
        <taxon>Pseudomonadati</taxon>
        <taxon>Pseudomonadota</taxon>
        <taxon>Gammaproteobacteria</taxon>
        <taxon>Vibrionales</taxon>
        <taxon>Vibrionaceae</taxon>
        <taxon>Vibrio</taxon>
    </lineage>
</organism>
<dbReference type="EMBL" id="CWQJ01000003">
    <property type="protein sequence ID" value="CSB70995.1"/>
    <property type="molecule type" value="Genomic_DNA"/>
</dbReference>
<keyword evidence="1" id="KW-1133">Transmembrane helix</keyword>
<evidence type="ECO:0000313" key="3">
    <source>
        <dbReference type="Proteomes" id="UP000046067"/>
    </source>
</evidence>
<evidence type="ECO:0000313" key="2">
    <source>
        <dbReference type="EMBL" id="CSB70995.1"/>
    </source>
</evidence>
<keyword evidence="1" id="KW-0472">Membrane</keyword>
<evidence type="ECO:0000256" key="1">
    <source>
        <dbReference type="SAM" id="Phobius"/>
    </source>
</evidence>
<reference evidence="2 3" key="1">
    <citation type="submission" date="2015-07" db="EMBL/GenBank/DDBJ databases">
        <authorList>
            <consortium name="Pathogen Informatics"/>
        </authorList>
    </citation>
    <scope>NUCLEOTIDE SEQUENCE [LARGE SCALE GENOMIC DNA]</scope>
    <source>
        <strain evidence="2 3">A325</strain>
    </source>
</reference>
<proteinExistence type="predicted"/>
<gene>
    <name evidence="2" type="ORF">ERS013201_00755</name>
</gene>